<name>A0AAD8W4W4_LOLMU</name>
<evidence type="ECO:0000256" key="3">
    <source>
        <dbReference type="ARBA" id="ARBA00022679"/>
    </source>
</evidence>
<dbReference type="GO" id="GO:0000463">
    <property type="term" value="P:maturation of LSU-rRNA from tricistronic rRNA transcript (SSU-rRNA, 5.8S rRNA, LSU-rRNA)"/>
    <property type="evidence" value="ECO:0007669"/>
    <property type="project" value="TreeGrafter"/>
</dbReference>
<dbReference type="Gene3D" id="3.40.50.150">
    <property type="entry name" value="Vaccinia Virus protein VP39"/>
    <property type="match status" value="1"/>
</dbReference>
<evidence type="ECO:0000259" key="6">
    <source>
        <dbReference type="Pfam" id="PF01728"/>
    </source>
</evidence>
<evidence type="ECO:0000313" key="8">
    <source>
        <dbReference type="Proteomes" id="UP001231189"/>
    </source>
</evidence>
<keyword evidence="2" id="KW-0489">Methyltransferase</keyword>
<keyword evidence="1" id="KW-0698">rRNA processing</keyword>
<dbReference type="GO" id="GO:0005730">
    <property type="term" value="C:nucleolus"/>
    <property type="evidence" value="ECO:0007669"/>
    <property type="project" value="TreeGrafter"/>
</dbReference>
<organism evidence="7 8">
    <name type="scientific">Lolium multiflorum</name>
    <name type="common">Italian ryegrass</name>
    <name type="synonym">Lolium perenne subsp. multiflorum</name>
    <dbReference type="NCBI Taxonomy" id="4521"/>
    <lineage>
        <taxon>Eukaryota</taxon>
        <taxon>Viridiplantae</taxon>
        <taxon>Streptophyta</taxon>
        <taxon>Embryophyta</taxon>
        <taxon>Tracheophyta</taxon>
        <taxon>Spermatophyta</taxon>
        <taxon>Magnoliopsida</taxon>
        <taxon>Liliopsida</taxon>
        <taxon>Poales</taxon>
        <taxon>Poaceae</taxon>
        <taxon>BOP clade</taxon>
        <taxon>Pooideae</taxon>
        <taxon>Poodae</taxon>
        <taxon>Poeae</taxon>
        <taxon>Poeae Chloroplast Group 2 (Poeae type)</taxon>
        <taxon>Loliodinae</taxon>
        <taxon>Loliinae</taxon>
        <taxon>Lolium</taxon>
    </lineage>
</organism>
<comment type="caution">
    <text evidence="7">The sequence shown here is derived from an EMBL/GenBank/DDBJ whole genome shotgun (WGS) entry which is preliminary data.</text>
</comment>
<dbReference type="InterPro" id="IPR002877">
    <property type="entry name" value="RNA_MeTrfase_FtsJ_dom"/>
</dbReference>
<feature type="region of interest" description="Disordered" evidence="5">
    <location>
        <begin position="143"/>
        <end position="164"/>
    </location>
</feature>
<accession>A0AAD8W4W4</accession>
<proteinExistence type="predicted"/>
<evidence type="ECO:0000256" key="1">
    <source>
        <dbReference type="ARBA" id="ARBA00022552"/>
    </source>
</evidence>
<dbReference type="SUPFAM" id="SSF53335">
    <property type="entry name" value="S-adenosyl-L-methionine-dependent methyltransferases"/>
    <property type="match status" value="1"/>
</dbReference>
<feature type="compositionally biased region" description="Basic residues" evidence="5">
    <location>
        <begin position="153"/>
        <end position="164"/>
    </location>
</feature>
<dbReference type="InterPro" id="IPR029063">
    <property type="entry name" value="SAM-dependent_MTases_sf"/>
</dbReference>
<sequence length="164" mass="18077">MSKATGKLWQDKFYRLAKERGYRSRAAIKLLQIDRRFSFLPAARAVLDLGAAPGGWVQVAVSSATAGALVVGVDLKPIWPIRGARLLREDIAATSKCSAAVRRLMKSKGVTAFDVVLHDGDGKNRKRRRDGAETRDFLLDLTLLSRPNPPLPPRRRAAPRRGPP</sequence>
<dbReference type="Pfam" id="PF01728">
    <property type="entry name" value="FtsJ"/>
    <property type="match status" value="1"/>
</dbReference>
<dbReference type="InterPro" id="IPR050082">
    <property type="entry name" value="RNA_methyltr_RlmE"/>
</dbReference>
<dbReference type="PANTHER" id="PTHR10920:SF13">
    <property type="entry name" value="PRE-RRNA 2'-O-RIBOSE RNA METHYLTRANSFERASE FTSJ3"/>
    <property type="match status" value="1"/>
</dbReference>
<feature type="domain" description="Ribosomal RNA methyltransferase FtsJ" evidence="6">
    <location>
        <begin position="22"/>
        <end position="121"/>
    </location>
</feature>
<dbReference type="PANTHER" id="PTHR10920">
    <property type="entry name" value="RIBOSOMAL RNA METHYLTRANSFERASE"/>
    <property type="match status" value="1"/>
</dbReference>
<dbReference type="GO" id="GO:0030687">
    <property type="term" value="C:preribosome, large subunit precursor"/>
    <property type="evidence" value="ECO:0007669"/>
    <property type="project" value="TreeGrafter"/>
</dbReference>
<keyword evidence="3" id="KW-0808">Transferase</keyword>
<evidence type="ECO:0000256" key="2">
    <source>
        <dbReference type="ARBA" id="ARBA00022603"/>
    </source>
</evidence>
<dbReference type="Proteomes" id="UP001231189">
    <property type="component" value="Unassembled WGS sequence"/>
</dbReference>
<evidence type="ECO:0000313" key="7">
    <source>
        <dbReference type="EMBL" id="KAK1632898.1"/>
    </source>
</evidence>
<keyword evidence="8" id="KW-1185">Reference proteome</keyword>
<dbReference type="AlphaFoldDB" id="A0AAD8W4W4"/>
<dbReference type="EMBL" id="JAUUTY010000005">
    <property type="protein sequence ID" value="KAK1632898.1"/>
    <property type="molecule type" value="Genomic_DNA"/>
</dbReference>
<protein>
    <recommendedName>
        <fullName evidence="6">Ribosomal RNA methyltransferase FtsJ domain-containing protein</fullName>
    </recommendedName>
</protein>
<dbReference type="GO" id="GO:0008650">
    <property type="term" value="F:rRNA (uridine-2'-O-)-methyltransferase activity"/>
    <property type="evidence" value="ECO:0007669"/>
    <property type="project" value="TreeGrafter"/>
</dbReference>
<keyword evidence="4" id="KW-0949">S-adenosyl-L-methionine</keyword>
<reference evidence="7" key="1">
    <citation type="submission" date="2023-07" db="EMBL/GenBank/DDBJ databases">
        <title>A chromosome-level genome assembly of Lolium multiflorum.</title>
        <authorList>
            <person name="Chen Y."/>
            <person name="Copetti D."/>
            <person name="Kolliker R."/>
            <person name="Studer B."/>
        </authorList>
    </citation>
    <scope>NUCLEOTIDE SEQUENCE</scope>
    <source>
        <strain evidence="7">02402/16</strain>
        <tissue evidence="7">Leaf</tissue>
    </source>
</reference>
<evidence type="ECO:0000256" key="5">
    <source>
        <dbReference type="SAM" id="MobiDB-lite"/>
    </source>
</evidence>
<evidence type="ECO:0000256" key="4">
    <source>
        <dbReference type="ARBA" id="ARBA00022691"/>
    </source>
</evidence>
<dbReference type="GO" id="GO:0016435">
    <property type="term" value="F:rRNA (guanine) methyltransferase activity"/>
    <property type="evidence" value="ECO:0007669"/>
    <property type="project" value="TreeGrafter"/>
</dbReference>
<gene>
    <name evidence="7" type="ORF">QYE76_007213</name>
</gene>
<dbReference type="GO" id="GO:0000466">
    <property type="term" value="P:maturation of 5.8S rRNA from tricistronic rRNA transcript (SSU-rRNA, 5.8S rRNA, LSU-rRNA)"/>
    <property type="evidence" value="ECO:0007669"/>
    <property type="project" value="TreeGrafter"/>
</dbReference>